<evidence type="ECO:0000256" key="1">
    <source>
        <dbReference type="ARBA" id="ARBA00007129"/>
    </source>
</evidence>
<name>A0A7J5X6R5_DISMA</name>
<dbReference type="Pfam" id="PF01167">
    <property type="entry name" value="Tub"/>
    <property type="match status" value="1"/>
</dbReference>
<evidence type="ECO:0000259" key="2">
    <source>
        <dbReference type="Pfam" id="PF01167"/>
    </source>
</evidence>
<evidence type="ECO:0000313" key="4">
    <source>
        <dbReference type="Proteomes" id="UP000518266"/>
    </source>
</evidence>
<feature type="domain" description="Tubby C-terminal" evidence="2">
    <location>
        <begin position="4"/>
        <end position="214"/>
    </location>
</feature>
<dbReference type="InterPro" id="IPR025659">
    <property type="entry name" value="Tubby-like_C"/>
</dbReference>
<dbReference type="SUPFAM" id="SSF54518">
    <property type="entry name" value="Tubby C-terminal domain-like"/>
    <property type="match status" value="1"/>
</dbReference>
<dbReference type="PANTHER" id="PTHR16517:SF20">
    <property type="entry name" value="TUBBY PROTEIN HOMOLOG"/>
    <property type="match status" value="1"/>
</dbReference>
<dbReference type="EMBL" id="JAAKFY010000027">
    <property type="protein sequence ID" value="KAF3832684.1"/>
    <property type="molecule type" value="Genomic_DNA"/>
</dbReference>
<gene>
    <name evidence="3" type="ORF">F7725_026349</name>
</gene>
<protein>
    <recommendedName>
        <fullName evidence="2">Tubby C-terminal domain-containing protein</fullName>
    </recommendedName>
</protein>
<evidence type="ECO:0000313" key="3">
    <source>
        <dbReference type="EMBL" id="KAF3832684.1"/>
    </source>
</evidence>
<dbReference type="OrthoDB" id="8775810at2759"/>
<dbReference type="GO" id="GO:0061512">
    <property type="term" value="P:protein localization to cilium"/>
    <property type="evidence" value="ECO:0007669"/>
    <property type="project" value="TreeGrafter"/>
</dbReference>
<dbReference type="Proteomes" id="UP000518266">
    <property type="component" value="Unassembled WGS sequence"/>
</dbReference>
<dbReference type="PRINTS" id="PR01573">
    <property type="entry name" value="SUPERTUBBY"/>
</dbReference>
<keyword evidence="4" id="KW-1185">Reference proteome</keyword>
<reference evidence="3 4" key="1">
    <citation type="submission" date="2020-03" db="EMBL/GenBank/DDBJ databases">
        <title>Dissostichus mawsoni Genome sequencing and assembly.</title>
        <authorList>
            <person name="Park H."/>
        </authorList>
    </citation>
    <scope>NUCLEOTIDE SEQUENCE [LARGE SCALE GENOMIC DNA]</scope>
    <source>
        <strain evidence="3">DM0001</strain>
        <tissue evidence="3">Muscle</tissue>
    </source>
</reference>
<dbReference type="AlphaFoldDB" id="A0A7J5X6R5"/>
<comment type="similarity">
    <text evidence="1">Belongs to the TUB family.</text>
</comment>
<proteinExistence type="inferred from homology"/>
<comment type="caution">
    <text evidence="3">The sequence shown here is derived from an EMBL/GenBank/DDBJ whole genome shotgun (WGS) entry which is preliminary data.</text>
</comment>
<sequence length="214" mass="24583">MDRGMYPTYYLHLEREDGKKVFLLAGRKRKKSKTSNYLISIDPLICLEVERASLWISKLAGRSATSKDLFSLLSNLMGTKFTVYDSGLNPMKSTTSLEASNLRQELAAICYETNVLGFKGPRKMSVIIPGMNMDHERVSIRPRNDHESLLARWQNKSTESVIELHNKTPVWNDDTQSYASVKNFQIIHDNDPDYIVMQFGRVAEDVFTMDYNYP</sequence>
<accession>A0A7J5X6R5</accession>
<feature type="non-terminal residue" evidence="3">
    <location>
        <position position="1"/>
    </location>
</feature>
<dbReference type="Gene3D" id="3.20.90.10">
    <property type="entry name" value="Tubby Protein, Chain A"/>
    <property type="match status" value="1"/>
</dbReference>
<organism evidence="3 4">
    <name type="scientific">Dissostichus mawsoni</name>
    <name type="common">Antarctic cod</name>
    <dbReference type="NCBI Taxonomy" id="36200"/>
    <lineage>
        <taxon>Eukaryota</taxon>
        <taxon>Metazoa</taxon>
        <taxon>Chordata</taxon>
        <taxon>Craniata</taxon>
        <taxon>Vertebrata</taxon>
        <taxon>Euteleostomi</taxon>
        <taxon>Actinopterygii</taxon>
        <taxon>Neopterygii</taxon>
        <taxon>Teleostei</taxon>
        <taxon>Neoteleostei</taxon>
        <taxon>Acanthomorphata</taxon>
        <taxon>Eupercaria</taxon>
        <taxon>Perciformes</taxon>
        <taxon>Notothenioidei</taxon>
        <taxon>Nototheniidae</taxon>
        <taxon>Dissostichus</taxon>
    </lineage>
</organism>
<dbReference type="PANTHER" id="PTHR16517">
    <property type="entry name" value="TUBBY-RELATED"/>
    <property type="match status" value="1"/>
</dbReference>
<dbReference type="GO" id="GO:0005929">
    <property type="term" value="C:cilium"/>
    <property type="evidence" value="ECO:0007669"/>
    <property type="project" value="TreeGrafter"/>
</dbReference>
<dbReference type="InterPro" id="IPR000007">
    <property type="entry name" value="Tubby_C"/>
</dbReference>